<organism evidence="1 2">
    <name type="scientific">Glaciibacter psychrotolerans</name>
    <dbReference type="NCBI Taxonomy" id="670054"/>
    <lineage>
        <taxon>Bacteria</taxon>
        <taxon>Bacillati</taxon>
        <taxon>Actinomycetota</taxon>
        <taxon>Actinomycetes</taxon>
        <taxon>Micrococcales</taxon>
        <taxon>Microbacteriaceae</taxon>
        <taxon>Glaciibacter</taxon>
    </lineage>
</organism>
<dbReference type="EMBL" id="JACCFM010000001">
    <property type="protein sequence ID" value="NYJ20424.1"/>
    <property type="molecule type" value="Genomic_DNA"/>
</dbReference>
<protein>
    <submittedName>
        <fullName evidence="1">Acetamidase/formamidase</fullName>
    </submittedName>
</protein>
<dbReference type="GO" id="GO:0016811">
    <property type="term" value="F:hydrolase activity, acting on carbon-nitrogen (but not peptide) bonds, in linear amides"/>
    <property type="evidence" value="ECO:0007669"/>
    <property type="project" value="InterPro"/>
</dbReference>
<dbReference type="InterPro" id="IPR004304">
    <property type="entry name" value="FmdA_AmdA"/>
</dbReference>
<dbReference type="Pfam" id="PF03069">
    <property type="entry name" value="FmdA_AmdA"/>
    <property type="match status" value="2"/>
</dbReference>
<evidence type="ECO:0000313" key="1">
    <source>
        <dbReference type="EMBL" id="NYJ20424.1"/>
    </source>
</evidence>
<accession>A0A7Z0EEY4</accession>
<dbReference type="Proteomes" id="UP000537260">
    <property type="component" value="Unassembled WGS sequence"/>
</dbReference>
<dbReference type="PANTHER" id="PTHR31891:SF1">
    <property type="entry name" value="FORMAMIDASE C869.04-RELATED"/>
    <property type="match status" value="1"/>
</dbReference>
<comment type="caution">
    <text evidence="1">The sequence shown here is derived from an EMBL/GenBank/DDBJ whole genome shotgun (WGS) entry which is preliminary data.</text>
</comment>
<name>A0A7Z0EEY4_9MICO</name>
<dbReference type="Gene3D" id="2.60.120.580">
    <property type="entry name" value="Acetamidase/Formamidase-like domains"/>
    <property type="match status" value="2"/>
</dbReference>
<dbReference type="PANTHER" id="PTHR31891">
    <property type="entry name" value="FORMAMIDASE C869.04-RELATED"/>
    <property type="match status" value="1"/>
</dbReference>
<proteinExistence type="predicted"/>
<dbReference type="AlphaFoldDB" id="A0A7Z0EEY4"/>
<sequence length="317" mass="34118">MMAPSAHLDRSTVSFGWDRNHDPAAVVASGTELFVEAPDCSNGQISATSTLETFTAMDLTQLDPISGPVFVEGAHPGDVLKVEILRVAPLHFGWSAVYPGTGLLQEEFPDAWFRLWDLTQGDSTELVPGIRVPIEPMLGIIGCTPAADGPHPSVPPHRAGGNMDMKHAREGTVMFLPVEVEGALFGLGDSHAAQGDGEVGGAGIETPADITVRLSVVRDRVLRFPEYEINRPLERASAARAGYYATTGVGPDLYQAAQAAVRAMVHRVVALYRIEEIEAYMLCSVAADLKISEIVNEGTYVISAFLPRDLFLDPPRE</sequence>
<reference evidence="1 2" key="1">
    <citation type="submission" date="2020-07" db="EMBL/GenBank/DDBJ databases">
        <title>Sequencing the genomes of 1000 actinobacteria strains.</title>
        <authorList>
            <person name="Klenk H.-P."/>
        </authorList>
    </citation>
    <scope>NUCLEOTIDE SEQUENCE [LARGE SCALE GENOMIC DNA]</scope>
    <source>
        <strain evidence="1 2">LI1</strain>
    </source>
</reference>
<dbReference type="Gene3D" id="3.10.28.20">
    <property type="entry name" value="Acetamidase/Formamidase-like domains"/>
    <property type="match status" value="1"/>
</dbReference>
<evidence type="ECO:0000313" key="2">
    <source>
        <dbReference type="Proteomes" id="UP000537260"/>
    </source>
</evidence>
<keyword evidence="2" id="KW-1185">Reference proteome</keyword>
<gene>
    <name evidence="1" type="ORF">HNR05_002215</name>
</gene>
<dbReference type="SUPFAM" id="SSF141130">
    <property type="entry name" value="Acetamidase/Formamidase-like"/>
    <property type="match status" value="1"/>
</dbReference>